<dbReference type="RefSeq" id="WP_024364165.1">
    <property type="nucleotide sequence ID" value="NZ_BJNS01000047.1"/>
</dbReference>
<evidence type="ECO:0000313" key="3">
    <source>
        <dbReference type="EMBL" id="AVK96837.1"/>
    </source>
</evidence>
<evidence type="ECO:0000256" key="1">
    <source>
        <dbReference type="ARBA" id="ARBA00008950"/>
    </source>
</evidence>
<dbReference type="InterPro" id="IPR024654">
    <property type="entry name" value="Calcineurin-like_PHP_lpxH"/>
</dbReference>
<name>A0A2S0K0E5_LYSSH</name>
<dbReference type="CDD" id="cd00838">
    <property type="entry name" value="MPP_superfamily"/>
    <property type="match status" value="1"/>
</dbReference>
<evidence type="ECO:0000313" key="6">
    <source>
        <dbReference type="Proteomes" id="UP000255295"/>
    </source>
</evidence>
<dbReference type="InterPro" id="IPR011152">
    <property type="entry name" value="Pesterase_MJ0912"/>
</dbReference>
<reference evidence="4 6" key="2">
    <citation type="submission" date="2018-06" db="EMBL/GenBank/DDBJ databases">
        <authorList>
            <consortium name="Pathogen Informatics"/>
            <person name="Doyle S."/>
        </authorList>
    </citation>
    <scope>NUCLEOTIDE SEQUENCE [LARGE SCALE GENOMIC DNA]</scope>
    <source>
        <strain evidence="4 6">NCTC10338</strain>
    </source>
</reference>
<evidence type="ECO:0000313" key="5">
    <source>
        <dbReference type="Proteomes" id="UP000238825"/>
    </source>
</evidence>
<dbReference type="PIRSF" id="PIRSF000883">
    <property type="entry name" value="Pesterase_MJ0912"/>
    <property type="match status" value="1"/>
</dbReference>
<evidence type="ECO:0000259" key="2">
    <source>
        <dbReference type="Pfam" id="PF12850"/>
    </source>
</evidence>
<organism evidence="3 5">
    <name type="scientific">Lysinibacillus sphaericus</name>
    <name type="common">Bacillus sphaericus</name>
    <dbReference type="NCBI Taxonomy" id="1421"/>
    <lineage>
        <taxon>Bacteria</taxon>
        <taxon>Bacillati</taxon>
        <taxon>Bacillota</taxon>
        <taxon>Bacilli</taxon>
        <taxon>Bacillales</taxon>
        <taxon>Bacillaceae</taxon>
        <taxon>Lysinibacillus</taxon>
    </lineage>
</organism>
<dbReference type="PANTHER" id="PTHR42850:SF2">
    <property type="entry name" value="BLL5683 PROTEIN"/>
    <property type="match status" value="1"/>
</dbReference>
<dbReference type="PANTHER" id="PTHR42850">
    <property type="entry name" value="METALLOPHOSPHOESTERASE"/>
    <property type="match status" value="1"/>
</dbReference>
<gene>
    <name evidence="3" type="ORF">LS41612_11485</name>
    <name evidence="4" type="ORF">NCTC10338_02428</name>
</gene>
<dbReference type="GO" id="GO:0005737">
    <property type="term" value="C:cytoplasm"/>
    <property type="evidence" value="ECO:0007669"/>
    <property type="project" value="TreeGrafter"/>
</dbReference>
<dbReference type="GeneID" id="48276820"/>
<accession>A0A2S0K0E5</accession>
<protein>
    <submittedName>
        <fullName evidence="4">Phosphoesterase</fullName>
    </submittedName>
    <submittedName>
        <fullName evidence="3">YfcE family phosphodiesterase</fullName>
    </submittedName>
</protein>
<evidence type="ECO:0000313" key="4">
    <source>
        <dbReference type="EMBL" id="SUV17331.1"/>
    </source>
</evidence>
<dbReference type="SUPFAM" id="SSF56300">
    <property type="entry name" value="Metallo-dependent phosphatases"/>
    <property type="match status" value="1"/>
</dbReference>
<dbReference type="Proteomes" id="UP000255295">
    <property type="component" value="Unassembled WGS sequence"/>
</dbReference>
<proteinExistence type="inferred from homology"/>
<dbReference type="Proteomes" id="UP000238825">
    <property type="component" value="Chromosome"/>
</dbReference>
<dbReference type="Gene3D" id="3.60.21.10">
    <property type="match status" value="1"/>
</dbReference>
<feature type="domain" description="Calcineurin-like phosphoesterase" evidence="2">
    <location>
        <begin position="1"/>
        <end position="176"/>
    </location>
</feature>
<comment type="similarity">
    <text evidence="1">Belongs to the metallophosphoesterase superfamily. YfcE family.</text>
</comment>
<dbReference type="Pfam" id="PF12850">
    <property type="entry name" value="Metallophos_2"/>
    <property type="match status" value="1"/>
</dbReference>
<sequence>MRFAVISDIHGNKDALHAVIKDIRSRKINDIFNLGDSLYGPLFPIETYRMIKEANIKSIKGNCDRLLESNFSENPTVQYCIDKLEEEHREWLRNLPFSIEVDDLYFCHASPTSDEEYLVNQISNGNLTIKDNNELVNESEKVTQNIIFCGHSHIPMITYLPNNKVIVNPGSVGLPAYEEFEPFYYKMESGNPLAKYVIVEKIDNEYSFEQISIPYNTSLSIFYSNLNNRKDWATALEKGKF</sequence>
<dbReference type="EMBL" id="UFSZ01000001">
    <property type="protein sequence ID" value="SUV17331.1"/>
    <property type="molecule type" value="Genomic_DNA"/>
</dbReference>
<dbReference type="AlphaFoldDB" id="A0A2S0K0E5"/>
<dbReference type="InterPro" id="IPR029052">
    <property type="entry name" value="Metallo-depent_PP-like"/>
</dbReference>
<dbReference type="InterPro" id="IPR050126">
    <property type="entry name" value="Ap4A_hydrolase"/>
</dbReference>
<reference evidence="3 5" key="1">
    <citation type="submission" date="2017-03" db="EMBL/GenBank/DDBJ databases">
        <title>The whole genome sequencing and assembly of Lysinibacillus sphaericus DSM 28T strain.</title>
        <authorList>
            <person name="Lee Y.-J."/>
            <person name="Yi H."/>
            <person name="Bahn Y.-S."/>
            <person name="Kim J.F."/>
            <person name="Lee D.-W."/>
        </authorList>
    </citation>
    <scope>NUCLEOTIDE SEQUENCE [LARGE SCALE GENOMIC DNA]</scope>
    <source>
        <strain evidence="3 5">DSM 28</strain>
    </source>
</reference>
<dbReference type="GO" id="GO:0016791">
    <property type="term" value="F:phosphatase activity"/>
    <property type="evidence" value="ECO:0007669"/>
    <property type="project" value="TreeGrafter"/>
</dbReference>
<dbReference type="EMBL" id="CP019980">
    <property type="protein sequence ID" value="AVK96837.1"/>
    <property type="molecule type" value="Genomic_DNA"/>
</dbReference>